<evidence type="ECO:0000313" key="11">
    <source>
        <dbReference type="EMBL" id="MDY0396372.1"/>
    </source>
</evidence>
<evidence type="ECO:0000256" key="10">
    <source>
        <dbReference type="RuleBase" id="RU364125"/>
    </source>
</evidence>
<proteinExistence type="inferred from homology"/>
<evidence type="ECO:0000256" key="6">
    <source>
        <dbReference type="ARBA" id="ARBA00022692"/>
    </source>
</evidence>
<keyword evidence="11" id="KW-0282">Flagellum</keyword>
<evidence type="ECO:0000256" key="4">
    <source>
        <dbReference type="ARBA" id="ARBA00022475"/>
    </source>
</evidence>
<evidence type="ECO:0000256" key="7">
    <source>
        <dbReference type="ARBA" id="ARBA00022779"/>
    </source>
</evidence>
<dbReference type="PANTHER" id="PTHR35091">
    <property type="entry name" value="FLAGELLAR PROTEIN FLIL"/>
    <property type="match status" value="1"/>
</dbReference>
<evidence type="ECO:0000256" key="2">
    <source>
        <dbReference type="ARBA" id="ARBA00004162"/>
    </source>
</evidence>
<comment type="function">
    <text evidence="1 10">Controls the rotational direction of flagella during chemotaxis.</text>
</comment>
<keyword evidence="12" id="KW-1185">Reference proteome</keyword>
<accession>A0ABU5CAM7</accession>
<keyword evidence="7 10" id="KW-0283">Flagellar rotation</keyword>
<evidence type="ECO:0000256" key="9">
    <source>
        <dbReference type="ARBA" id="ARBA00023136"/>
    </source>
</evidence>
<comment type="subcellular location">
    <subcellularLocation>
        <location evidence="2">Cell membrane</location>
        <topology evidence="2">Single-pass membrane protein</topology>
    </subcellularLocation>
</comment>
<comment type="caution">
    <text evidence="11">The sequence shown here is derived from an EMBL/GenBank/DDBJ whole genome shotgun (WGS) entry which is preliminary data.</text>
</comment>
<dbReference type="InterPro" id="IPR005503">
    <property type="entry name" value="FliL"/>
</dbReference>
<keyword evidence="6 10" id="KW-0812">Transmembrane</keyword>
<evidence type="ECO:0000256" key="1">
    <source>
        <dbReference type="ARBA" id="ARBA00002254"/>
    </source>
</evidence>
<sequence>MNKVTKILLSVMTAVLLAGIIIFFILFVMDDKGEVGSAQSIDDMVEYSYQTPEMTTDLEDGSFVRIQFQIVTDGKASNKEIAKREFQIKNIIIKEMATMSKEKFKTGLGEMEDTLKTRLNEFMTEGKVTKVYTISKILQ</sequence>
<keyword evidence="8 10" id="KW-1133">Transmembrane helix</keyword>
<dbReference type="Proteomes" id="UP001281447">
    <property type="component" value="Unassembled WGS sequence"/>
</dbReference>
<keyword evidence="4 10" id="KW-1003">Cell membrane</keyword>
<keyword evidence="11" id="KW-0966">Cell projection</keyword>
<dbReference type="EMBL" id="JAWDIP010000004">
    <property type="protein sequence ID" value="MDY0396372.1"/>
    <property type="molecule type" value="Genomic_DNA"/>
</dbReference>
<feature type="transmembrane region" description="Helical" evidence="10">
    <location>
        <begin position="7"/>
        <end position="29"/>
    </location>
</feature>
<comment type="similarity">
    <text evidence="3 10">Belongs to the FliL family.</text>
</comment>
<dbReference type="NCBIfam" id="NF005826">
    <property type="entry name" value="PRK07718.1"/>
    <property type="match status" value="1"/>
</dbReference>
<organism evidence="11 12">
    <name type="scientific">Tigheibacillus halophilus</name>
    <dbReference type="NCBI Taxonomy" id="361280"/>
    <lineage>
        <taxon>Bacteria</taxon>
        <taxon>Bacillati</taxon>
        <taxon>Bacillota</taxon>
        <taxon>Bacilli</taxon>
        <taxon>Bacillales</taxon>
        <taxon>Bacillaceae</taxon>
        <taxon>Tigheibacillus</taxon>
    </lineage>
</organism>
<keyword evidence="11" id="KW-0969">Cilium</keyword>
<evidence type="ECO:0000313" key="12">
    <source>
        <dbReference type="Proteomes" id="UP001281447"/>
    </source>
</evidence>
<name>A0ABU5CAM7_9BACI</name>
<evidence type="ECO:0000256" key="5">
    <source>
        <dbReference type="ARBA" id="ARBA00022500"/>
    </source>
</evidence>
<keyword evidence="5 10" id="KW-0145">Chemotaxis</keyword>
<gene>
    <name evidence="11" type="primary">fliL</name>
    <name evidence="11" type="ORF">RWE15_21105</name>
</gene>
<dbReference type="PANTHER" id="PTHR35091:SF2">
    <property type="entry name" value="FLAGELLAR PROTEIN FLIL"/>
    <property type="match status" value="1"/>
</dbReference>
<keyword evidence="9 10" id="KW-0472">Membrane</keyword>
<reference evidence="11 12" key="1">
    <citation type="submission" date="2023-10" db="EMBL/GenBank/DDBJ databases">
        <title>Virgibacillus halophilus 5B73C genome.</title>
        <authorList>
            <person name="Miliotis G."/>
            <person name="Sengupta P."/>
            <person name="Hameed A."/>
            <person name="Chuvochina M."/>
            <person name="Mcdonagh F."/>
            <person name="Simpson A.C."/>
            <person name="Singh N.K."/>
            <person name="Rekha P.D."/>
            <person name="Raman K."/>
            <person name="Hugenholtz P."/>
            <person name="Venkateswaran K."/>
        </authorList>
    </citation>
    <scope>NUCLEOTIDE SEQUENCE [LARGE SCALE GENOMIC DNA]</scope>
    <source>
        <strain evidence="11 12">5B73C</strain>
    </source>
</reference>
<evidence type="ECO:0000256" key="8">
    <source>
        <dbReference type="ARBA" id="ARBA00022989"/>
    </source>
</evidence>
<dbReference type="Pfam" id="PF03748">
    <property type="entry name" value="FliL"/>
    <property type="match status" value="1"/>
</dbReference>
<protein>
    <recommendedName>
        <fullName evidence="10">Flagellar protein FliL</fullName>
    </recommendedName>
</protein>
<dbReference type="RefSeq" id="WP_390353160.1">
    <property type="nucleotide sequence ID" value="NZ_JBHUIZ010000003.1"/>
</dbReference>
<evidence type="ECO:0000256" key="3">
    <source>
        <dbReference type="ARBA" id="ARBA00008281"/>
    </source>
</evidence>